<comment type="subcellular location">
    <subcellularLocation>
        <location evidence="1">Membrane</location>
        <topology evidence="1">Multi-pass membrane protein</topology>
    </subcellularLocation>
</comment>
<organism evidence="6 7">
    <name type="scientific">Myriangium duriaei CBS 260.36</name>
    <dbReference type="NCBI Taxonomy" id="1168546"/>
    <lineage>
        <taxon>Eukaryota</taxon>
        <taxon>Fungi</taxon>
        <taxon>Dikarya</taxon>
        <taxon>Ascomycota</taxon>
        <taxon>Pezizomycotina</taxon>
        <taxon>Dothideomycetes</taxon>
        <taxon>Dothideomycetidae</taxon>
        <taxon>Myriangiales</taxon>
        <taxon>Myriangiaceae</taxon>
        <taxon>Myriangium</taxon>
    </lineage>
</organism>
<evidence type="ECO:0000313" key="6">
    <source>
        <dbReference type="EMBL" id="KAF2155532.1"/>
    </source>
</evidence>
<evidence type="ECO:0000313" key="7">
    <source>
        <dbReference type="Proteomes" id="UP000799439"/>
    </source>
</evidence>
<feature type="transmembrane region" description="Helical" evidence="4">
    <location>
        <begin position="92"/>
        <end position="112"/>
    </location>
</feature>
<dbReference type="OrthoDB" id="6499973at2759"/>
<feature type="transmembrane region" description="Helical" evidence="4">
    <location>
        <begin position="124"/>
        <end position="142"/>
    </location>
</feature>
<evidence type="ECO:0000256" key="1">
    <source>
        <dbReference type="ARBA" id="ARBA00004141"/>
    </source>
</evidence>
<dbReference type="PANTHER" id="PTHR11360:SF284">
    <property type="entry name" value="EG:103B4.3 PROTEIN-RELATED"/>
    <property type="match status" value="1"/>
</dbReference>
<feature type="transmembrane region" description="Helical" evidence="4">
    <location>
        <begin position="371"/>
        <end position="390"/>
    </location>
</feature>
<dbReference type="GO" id="GO:0016020">
    <property type="term" value="C:membrane"/>
    <property type="evidence" value="ECO:0007669"/>
    <property type="project" value="UniProtKB-SubCell"/>
</dbReference>
<protein>
    <submittedName>
        <fullName evidence="6">MFS general substrate transporter</fullName>
    </submittedName>
</protein>
<feature type="transmembrane region" description="Helical" evidence="4">
    <location>
        <begin position="299"/>
        <end position="324"/>
    </location>
</feature>
<dbReference type="SUPFAM" id="SSF103473">
    <property type="entry name" value="MFS general substrate transporter"/>
    <property type="match status" value="1"/>
</dbReference>
<keyword evidence="4" id="KW-0812">Transmembrane</keyword>
<dbReference type="InterPro" id="IPR020846">
    <property type="entry name" value="MFS_dom"/>
</dbReference>
<gene>
    <name evidence="6" type="ORF">K461DRAFT_221197</name>
</gene>
<dbReference type="InterPro" id="IPR050327">
    <property type="entry name" value="Proton-linked_MCT"/>
</dbReference>
<dbReference type="Proteomes" id="UP000799439">
    <property type="component" value="Unassembled WGS sequence"/>
</dbReference>
<dbReference type="AlphaFoldDB" id="A0A9P4MJP4"/>
<feature type="transmembrane region" description="Helical" evidence="4">
    <location>
        <begin position="181"/>
        <end position="204"/>
    </location>
</feature>
<feature type="transmembrane region" description="Helical" evidence="4">
    <location>
        <begin position="443"/>
        <end position="465"/>
    </location>
</feature>
<feature type="transmembrane region" description="Helical" evidence="4">
    <location>
        <begin position="154"/>
        <end position="175"/>
    </location>
</feature>
<keyword evidence="4" id="KW-0472">Membrane</keyword>
<dbReference type="InterPro" id="IPR036259">
    <property type="entry name" value="MFS_trans_sf"/>
</dbReference>
<evidence type="ECO:0000259" key="5">
    <source>
        <dbReference type="PROSITE" id="PS50850"/>
    </source>
</evidence>
<dbReference type="PANTHER" id="PTHR11360">
    <property type="entry name" value="MONOCARBOXYLATE TRANSPORTER"/>
    <property type="match status" value="1"/>
</dbReference>
<keyword evidence="4" id="KW-1133">Transmembrane helix</keyword>
<feature type="transmembrane region" description="Helical" evidence="4">
    <location>
        <begin position="216"/>
        <end position="234"/>
    </location>
</feature>
<comment type="similarity">
    <text evidence="2">Belongs to the major facilitator superfamily. Monocarboxylate porter (TC 2.A.1.13) family.</text>
</comment>
<dbReference type="EMBL" id="ML996082">
    <property type="protein sequence ID" value="KAF2155532.1"/>
    <property type="molecule type" value="Genomic_DNA"/>
</dbReference>
<sequence>MRAVPSQNSIPTVELTAQQGQSSDNTTSVARPSTSSNAIPAHGRWKPLAIVISSTVLVFTACGLNFAYGIYQELYESMSHDPSSPFYRATPAMIDLIGTLSVSLMTIGAPFASAWTKAFSPRSVTLVGGLLLGLSLILSSFGTRYWHFVVTQGLLLGVGTCLSYIPAVTAAPGWYNEHRALAMGVILSGTGVGGVFWAPVLRILNTSIGFRNTLRLSGAASSFLMTVAALFLSWDPVNAQRWRVEYANVGRFKALYRIPLLNWQIARNRTFFAHALGGCIQSAAYYAPVYFFSAYGRTLGYSVAAGANFIAISNATNAIGKIIFGYLADRLGRINTLAVTTLLSSVTVLGLWLPSTLASSIDGKYDIRSKALYVAFVICYSTFASPYISLFPTSLVELFGAQNFSSVNGFFYMLRGIGTLVGTPIAGALIVRNVQSEVSTPGSYTRCTAFLGTLLAGASLCVIWARLETSGVRQWKA</sequence>
<dbReference type="Gene3D" id="1.20.1250.20">
    <property type="entry name" value="MFS general substrate transporter like domains"/>
    <property type="match status" value="2"/>
</dbReference>
<feature type="transmembrane region" description="Helical" evidence="4">
    <location>
        <begin position="48"/>
        <end position="71"/>
    </location>
</feature>
<name>A0A9P4MJP4_9PEZI</name>
<feature type="transmembrane region" description="Helical" evidence="4">
    <location>
        <begin position="271"/>
        <end position="292"/>
    </location>
</feature>
<accession>A0A9P4MJP4</accession>
<evidence type="ECO:0000256" key="3">
    <source>
        <dbReference type="SAM" id="MobiDB-lite"/>
    </source>
</evidence>
<comment type="caution">
    <text evidence="6">The sequence shown here is derived from an EMBL/GenBank/DDBJ whole genome shotgun (WGS) entry which is preliminary data.</text>
</comment>
<evidence type="ECO:0000256" key="4">
    <source>
        <dbReference type="SAM" id="Phobius"/>
    </source>
</evidence>
<dbReference type="PROSITE" id="PS50850">
    <property type="entry name" value="MFS"/>
    <property type="match status" value="1"/>
</dbReference>
<dbReference type="InterPro" id="IPR011701">
    <property type="entry name" value="MFS"/>
</dbReference>
<feature type="transmembrane region" description="Helical" evidence="4">
    <location>
        <begin position="410"/>
        <end position="431"/>
    </location>
</feature>
<evidence type="ECO:0000256" key="2">
    <source>
        <dbReference type="ARBA" id="ARBA00006727"/>
    </source>
</evidence>
<feature type="transmembrane region" description="Helical" evidence="4">
    <location>
        <begin position="336"/>
        <end position="359"/>
    </location>
</feature>
<keyword evidence="7" id="KW-1185">Reference proteome</keyword>
<feature type="domain" description="Major facilitator superfamily (MFS) profile" evidence="5">
    <location>
        <begin position="49"/>
        <end position="470"/>
    </location>
</feature>
<feature type="region of interest" description="Disordered" evidence="3">
    <location>
        <begin position="1"/>
        <end position="38"/>
    </location>
</feature>
<reference evidence="6" key="1">
    <citation type="journal article" date="2020" name="Stud. Mycol.">
        <title>101 Dothideomycetes genomes: a test case for predicting lifestyles and emergence of pathogens.</title>
        <authorList>
            <person name="Haridas S."/>
            <person name="Albert R."/>
            <person name="Binder M."/>
            <person name="Bloem J."/>
            <person name="Labutti K."/>
            <person name="Salamov A."/>
            <person name="Andreopoulos B."/>
            <person name="Baker S."/>
            <person name="Barry K."/>
            <person name="Bills G."/>
            <person name="Bluhm B."/>
            <person name="Cannon C."/>
            <person name="Castanera R."/>
            <person name="Culley D."/>
            <person name="Daum C."/>
            <person name="Ezra D."/>
            <person name="Gonzalez J."/>
            <person name="Henrissat B."/>
            <person name="Kuo A."/>
            <person name="Liang C."/>
            <person name="Lipzen A."/>
            <person name="Lutzoni F."/>
            <person name="Magnuson J."/>
            <person name="Mondo S."/>
            <person name="Nolan M."/>
            <person name="Ohm R."/>
            <person name="Pangilinan J."/>
            <person name="Park H.-J."/>
            <person name="Ramirez L."/>
            <person name="Alfaro M."/>
            <person name="Sun H."/>
            <person name="Tritt A."/>
            <person name="Yoshinaga Y."/>
            <person name="Zwiers L.-H."/>
            <person name="Turgeon B."/>
            <person name="Goodwin S."/>
            <person name="Spatafora J."/>
            <person name="Crous P."/>
            <person name="Grigoriev I."/>
        </authorList>
    </citation>
    <scope>NUCLEOTIDE SEQUENCE</scope>
    <source>
        <strain evidence="6">CBS 260.36</strain>
    </source>
</reference>
<proteinExistence type="inferred from homology"/>
<dbReference type="GO" id="GO:0022857">
    <property type="term" value="F:transmembrane transporter activity"/>
    <property type="evidence" value="ECO:0007669"/>
    <property type="project" value="InterPro"/>
</dbReference>
<dbReference type="Pfam" id="PF07690">
    <property type="entry name" value="MFS_1"/>
    <property type="match status" value="1"/>
</dbReference>